<name>A0ABT2GRN2_9MICO</name>
<dbReference type="Proteomes" id="UP001165584">
    <property type="component" value="Unassembled WGS sequence"/>
</dbReference>
<evidence type="ECO:0000313" key="2">
    <source>
        <dbReference type="EMBL" id="MCS5718880.1"/>
    </source>
</evidence>
<gene>
    <name evidence="2" type="ORF">N1027_12115</name>
</gene>
<proteinExistence type="predicted"/>
<reference evidence="2" key="1">
    <citation type="submission" date="2022-08" db="EMBL/GenBank/DDBJ databases">
        <authorList>
            <person name="Deng Y."/>
            <person name="Han X.-F."/>
            <person name="Zhang Y.-Q."/>
        </authorList>
    </citation>
    <scope>NUCLEOTIDE SEQUENCE</scope>
    <source>
        <strain evidence="2">CPCC 205763</strain>
    </source>
</reference>
<comment type="caution">
    <text evidence="2">The sequence shown here is derived from an EMBL/GenBank/DDBJ whole genome shotgun (WGS) entry which is preliminary data.</text>
</comment>
<feature type="region of interest" description="Disordered" evidence="1">
    <location>
        <begin position="1"/>
        <end position="69"/>
    </location>
</feature>
<accession>A0ABT2GRN2</accession>
<protein>
    <submittedName>
        <fullName evidence="2">Uncharacterized protein</fullName>
    </submittedName>
</protein>
<evidence type="ECO:0000313" key="3">
    <source>
        <dbReference type="Proteomes" id="UP001165584"/>
    </source>
</evidence>
<feature type="compositionally biased region" description="Acidic residues" evidence="1">
    <location>
        <begin position="46"/>
        <end position="69"/>
    </location>
</feature>
<dbReference type="EMBL" id="JANLCM010000002">
    <property type="protein sequence ID" value="MCS5718880.1"/>
    <property type="molecule type" value="Genomic_DNA"/>
</dbReference>
<keyword evidence="3" id="KW-1185">Reference proteome</keyword>
<evidence type="ECO:0000256" key="1">
    <source>
        <dbReference type="SAM" id="MobiDB-lite"/>
    </source>
</evidence>
<sequence>MNDKNDEPVDLSDIEYPDGAGYPDGQGVVGNGPTTDAVPSGVDATLADEPEDADQEIETDDETLTENDG</sequence>
<dbReference type="RefSeq" id="WP_259508225.1">
    <property type="nucleotide sequence ID" value="NZ_JANLCM010000002.1"/>
</dbReference>
<organism evidence="2 3">
    <name type="scientific">Herbiconiux aconitum</name>
    <dbReference type="NCBI Taxonomy" id="2970913"/>
    <lineage>
        <taxon>Bacteria</taxon>
        <taxon>Bacillati</taxon>
        <taxon>Actinomycetota</taxon>
        <taxon>Actinomycetes</taxon>
        <taxon>Micrococcales</taxon>
        <taxon>Microbacteriaceae</taxon>
        <taxon>Herbiconiux</taxon>
    </lineage>
</organism>